<evidence type="ECO:0000256" key="1">
    <source>
        <dbReference type="ARBA" id="ARBA00004162"/>
    </source>
</evidence>
<protein>
    <recommendedName>
        <fullName evidence="8">SHSP domain-containing protein</fullName>
    </recommendedName>
</protein>
<dbReference type="EMBL" id="SDAM02029543">
    <property type="protein sequence ID" value="KAH6756698.1"/>
    <property type="molecule type" value="Genomic_DNA"/>
</dbReference>
<evidence type="ECO:0000313" key="10">
    <source>
        <dbReference type="Proteomes" id="UP001190926"/>
    </source>
</evidence>
<accession>A0AAD4NXT5</accession>
<dbReference type="InterPro" id="IPR008978">
    <property type="entry name" value="HSP20-like_chaperone"/>
</dbReference>
<evidence type="ECO:0000256" key="6">
    <source>
        <dbReference type="SAM" id="MobiDB-lite"/>
    </source>
</evidence>
<feature type="transmembrane region" description="Helical" evidence="7">
    <location>
        <begin position="159"/>
        <end position="182"/>
    </location>
</feature>
<dbReference type="GO" id="GO:0034605">
    <property type="term" value="P:cellular response to heat"/>
    <property type="evidence" value="ECO:0007669"/>
    <property type="project" value="TreeGrafter"/>
</dbReference>
<organism evidence="9 10">
    <name type="scientific">Perilla frutescens var. hirtella</name>
    <name type="common">Perilla citriodora</name>
    <name type="synonym">Perilla setoyensis</name>
    <dbReference type="NCBI Taxonomy" id="608512"/>
    <lineage>
        <taxon>Eukaryota</taxon>
        <taxon>Viridiplantae</taxon>
        <taxon>Streptophyta</taxon>
        <taxon>Embryophyta</taxon>
        <taxon>Tracheophyta</taxon>
        <taxon>Spermatophyta</taxon>
        <taxon>Magnoliopsida</taxon>
        <taxon>eudicotyledons</taxon>
        <taxon>Gunneridae</taxon>
        <taxon>Pentapetalae</taxon>
        <taxon>asterids</taxon>
        <taxon>lamiids</taxon>
        <taxon>Lamiales</taxon>
        <taxon>Lamiaceae</taxon>
        <taxon>Nepetoideae</taxon>
        <taxon>Elsholtzieae</taxon>
        <taxon>Perilla</taxon>
    </lineage>
</organism>
<comment type="subcellular location">
    <subcellularLocation>
        <location evidence="1">Cell membrane</location>
        <topology evidence="1">Single-pass membrane protein</topology>
    </subcellularLocation>
</comment>
<dbReference type="GO" id="GO:0005886">
    <property type="term" value="C:plasma membrane"/>
    <property type="evidence" value="ECO:0007669"/>
    <property type="project" value="UniProtKB-SubCell"/>
</dbReference>
<evidence type="ECO:0000256" key="5">
    <source>
        <dbReference type="RuleBase" id="RU003616"/>
    </source>
</evidence>
<dbReference type="CDD" id="cd00298">
    <property type="entry name" value="ACD_sHsps_p23-like"/>
    <property type="match status" value="1"/>
</dbReference>
<evidence type="ECO:0000256" key="3">
    <source>
        <dbReference type="ARBA" id="ARBA00022821"/>
    </source>
</evidence>
<keyword evidence="10" id="KW-1185">Reference proteome</keyword>
<keyword evidence="7" id="KW-1133">Transmembrane helix</keyword>
<dbReference type="InterPro" id="IPR002068">
    <property type="entry name" value="A-crystallin/Hsp20_dom"/>
</dbReference>
<keyword evidence="7" id="KW-0472">Membrane</keyword>
<keyword evidence="2" id="KW-1003">Cell membrane</keyword>
<dbReference type="Gene3D" id="2.60.40.790">
    <property type="match status" value="1"/>
</dbReference>
<evidence type="ECO:0000259" key="8">
    <source>
        <dbReference type="PROSITE" id="PS01031"/>
    </source>
</evidence>
<dbReference type="PROSITE" id="PS01031">
    <property type="entry name" value="SHSP"/>
    <property type="match status" value="1"/>
</dbReference>
<reference evidence="9 10" key="1">
    <citation type="journal article" date="2021" name="Nat. Commun.">
        <title>Incipient diploidization of the medicinal plant Perilla within 10,000 years.</title>
        <authorList>
            <person name="Zhang Y."/>
            <person name="Shen Q."/>
            <person name="Leng L."/>
            <person name="Zhang D."/>
            <person name="Chen S."/>
            <person name="Shi Y."/>
            <person name="Ning Z."/>
            <person name="Chen S."/>
        </authorList>
    </citation>
    <scope>NUCLEOTIDE SEQUENCE [LARGE SCALE GENOMIC DNA]</scope>
    <source>
        <strain evidence="10">cv. PC099</strain>
    </source>
</reference>
<gene>
    <name evidence="9" type="ORF">C2S53_001100</name>
</gene>
<evidence type="ECO:0000256" key="2">
    <source>
        <dbReference type="ARBA" id="ARBA00022475"/>
    </source>
</evidence>
<evidence type="ECO:0000256" key="4">
    <source>
        <dbReference type="PROSITE-ProRule" id="PRU00285"/>
    </source>
</evidence>
<comment type="similarity">
    <text evidence="4 5">Belongs to the small heat shock protein (HSP20) family.</text>
</comment>
<name>A0AAD4NXT5_PERFH</name>
<evidence type="ECO:0000256" key="7">
    <source>
        <dbReference type="SAM" id="Phobius"/>
    </source>
</evidence>
<feature type="region of interest" description="Disordered" evidence="6">
    <location>
        <begin position="104"/>
        <end position="127"/>
    </location>
</feature>
<dbReference type="Pfam" id="PF00011">
    <property type="entry name" value="HSP20"/>
    <property type="match status" value="1"/>
</dbReference>
<dbReference type="PANTHER" id="PTHR43670">
    <property type="entry name" value="HEAT SHOCK PROTEIN 26"/>
    <property type="match status" value="1"/>
</dbReference>
<keyword evidence="7" id="KW-0812">Transmembrane</keyword>
<evidence type="ECO:0000313" key="9">
    <source>
        <dbReference type="EMBL" id="KAH6756698.1"/>
    </source>
</evidence>
<comment type="caution">
    <text evidence="9">The sequence shown here is derived from an EMBL/GenBank/DDBJ whole genome shotgun (WGS) entry which is preliminary data.</text>
</comment>
<sequence>MAAKSVDQEIVYEEFEPFCKWQRKEDRDVLEIQLQDFKKEQLKVQISNHGVLKISGERPLDPTKEPTKRSKFYKEVPAPSSKYDTRAIHAKFVSNNLIITLPKPKTSPPERVISPSAPTKIDQTPKPPPPLANIGGNVSMGGQCQLTKCRKQPMFRSRLAKVAASLAATAVAAVVLAAYVHYMYKSCTVDD</sequence>
<keyword evidence="3" id="KW-0611">Plant defense</keyword>
<feature type="domain" description="SHSP" evidence="8">
    <location>
        <begin position="9"/>
        <end position="118"/>
    </location>
</feature>
<dbReference type="SUPFAM" id="SSF49764">
    <property type="entry name" value="HSP20-like chaperones"/>
    <property type="match status" value="1"/>
</dbReference>
<dbReference type="PANTHER" id="PTHR43670:SF114">
    <property type="entry name" value="OS05G0592000 PROTEIN"/>
    <property type="match status" value="1"/>
</dbReference>
<dbReference type="Proteomes" id="UP001190926">
    <property type="component" value="Unassembled WGS sequence"/>
</dbReference>
<dbReference type="GO" id="GO:0006952">
    <property type="term" value="P:defense response"/>
    <property type="evidence" value="ECO:0007669"/>
    <property type="project" value="UniProtKB-KW"/>
</dbReference>
<dbReference type="AlphaFoldDB" id="A0AAD4NXT5"/>
<proteinExistence type="inferred from homology"/>